<evidence type="ECO:0000259" key="2">
    <source>
        <dbReference type="Pfam" id="PF26640"/>
    </source>
</evidence>
<evidence type="ECO:0000313" key="3">
    <source>
        <dbReference type="EMBL" id="KAF5343977.1"/>
    </source>
</evidence>
<comment type="caution">
    <text evidence="3">The sequence shown here is derived from an EMBL/GenBank/DDBJ whole genome shotgun (WGS) entry which is preliminary data.</text>
</comment>
<dbReference type="InterPro" id="IPR058525">
    <property type="entry name" value="DUF8212"/>
</dbReference>
<feature type="domain" description="Heterokaryon incompatibility" evidence="1">
    <location>
        <begin position="22"/>
        <end position="110"/>
    </location>
</feature>
<dbReference type="Proteomes" id="UP000559256">
    <property type="component" value="Unassembled WGS sequence"/>
</dbReference>
<evidence type="ECO:0008006" key="5">
    <source>
        <dbReference type="Google" id="ProtNLM"/>
    </source>
</evidence>
<dbReference type="OrthoDB" id="5122891at2759"/>
<protein>
    <recommendedName>
        <fullName evidence="5">Heterokaryon incompatibility domain-containing protein</fullName>
    </recommendedName>
</protein>
<dbReference type="PANTHER" id="PTHR10622:SF12">
    <property type="entry name" value="HET DOMAIN-CONTAINING PROTEIN"/>
    <property type="match status" value="1"/>
</dbReference>
<evidence type="ECO:0000313" key="4">
    <source>
        <dbReference type="Proteomes" id="UP000559256"/>
    </source>
</evidence>
<organism evidence="3 4">
    <name type="scientific">Tetrapyrgos nigripes</name>
    <dbReference type="NCBI Taxonomy" id="182062"/>
    <lineage>
        <taxon>Eukaryota</taxon>
        <taxon>Fungi</taxon>
        <taxon>Dikarya</taxon>
        <taxon>Basidiomycota</taxon>
        <taxon>Agaricomycotina</taxon>
        <taxon>Agaricomycetes</taxon>
        <taxon>Agaricomycetidae</taxon>
        <taxon>Agaricales</taxon>
        <taxon>Marasmiineae</taxon>
        <taxon>Marasmiaceae</taxon>
        <taxon>Tetrapyrgos</taxon>
    </lineage>
</organism>
<proteinExistence type="predicted"/>
<dbReference type="PANTHER" id="PTHR10622">
    <property type="entry name" value="HET DOMAIN-CONTAINING PROTEIN"/>
    <property type="match status" value="1"/>
</dbReference>
<dbReference type="EMBL" id="JAACJM010000130">
    <property type="protein sequence ID" value="KAF5343977.1"/>
    <property type="molecule type" value="Genomic_DNA"/>
</dbReference>
<dbReference type="InterPro" id="IPR010730">
    <property type="entry name" value="HET"/>
</dbReference>
<dbReference type="Pfam" id="PF06985">
    <property type="entry name" value="HET"/>
    <property type="match status" value="1"/>
</dbReference>
<sequence length="770" mass="88862">MRLLNTSTYELEEFVGSFIPEYAILSHTWEDEEVLFSDLRDEFTRKAAELKNGWQKVLGTCRQARIDGLEWVWIDTCCIDKESSAELSEAINSMFRYYGDSFVCYAYLSDYRITVAGYPDARNGNATFERCRWFTRGWTLQELLAPADMVFFDAEWKDMGTRLGLRDAISKVTGIYTIVLVDGDLQRISIAAKMSWAADRQTTREEDRAYSLMGLFGVNMPLLYGEGEDRAFMRLQEEIIKYSNDLSIFAWSALLSDEGTWDSLPQYRGLLARCPSEFKDSGDVVTMRPVIHSKIPYSLTNKGLHIQLPLEPVPEDLGRVPKDVFIAHLNCEKTGAERLGIYLRKIPNLENTYERWHPHWLLKLYWKPSHWIIRMKEIYVQDFRPSYLGCRRRNLRSSARLSIGWSPAKDELVSLSSKTACIDLKSVQEWEEYSSSPSDSRSHARYYEIYYHPNTNSNPVKINISFVYNFYPGHVFLRVDNQTKGLHRRGLGGAPPNDQVIMPINESESLLITARRERHPKDMDTILQARHRLAFDTISNSLPQPDASNLPSAEVPVQHSVPTKMSSLERQNRTTLALSLQSEFWGIGCISLYFQDEAGTFNRKWGEETELGLVGDEQFHRETRIQDGSKPSLMILRIFPDKLGDDYPDYLFERRMTKQLLLIFEIRDFRVCWYKAVPVENIDHSRFQEFDHQAAMYKAMAMELLQNRSPNEVTFIAESDDSYVEMEAIDALRVRISVNKPIKMIAHDVLWVQIGLGLAVGLPPANDLLH</sequence>
<evidence type="ECO:0000259" key="1">
    <source>
        <dbReference type="Pfam" id="PF06985"/>
    </source>
</evidence>
<keyword evidence="4" id="KW-1185">Reference proteome</keyword>
<dbReference type="AlphaFoldDB" id="A0A8H5FPF1"/>
<accession>A0A8H5FPF1</accession>
<dbReference type="Pfam" id="PF26640">
    <property type="entry name" value="DUF8212"/>
    <property type="match status" value="1"/>
</dbReference>
<feature type="domain" description="DUF8212" evidence="2">
    <location>
        <begin position="230"/>
        <end position="282"/>
    </location>
</feature>
<name>A0A8H5FPF1_9AGAR</name>
<reference evidence="3 4" key="1">
    <citation type="journal article" date="2020" name="ISME J.">
        <title>Uncovering the hidden diversity of litter-decomposition mechanisms in mushroom-forming fungi.</title>
        <authorList>
            <person name="Floudas D."/>
            <person name="Bentzer J."/>
            <person name="Ahren D."/>
            <person name="Johansson T."/>
            <person name="Persson P."/>
            <person name="Tunlid A."/>
        </authorList>
    </citation>
    <scope>NUCLEOTIDE SEQUENCE [LARGE SCALE GENOMIC DNA]</scope>
    <source>
        <strain evidence="3 4">CBS 291.85</strain>
    </source>
</reference>
<gene>
    <name evidence="3" type="ORF">D9758_012905</name>
</gene>